<dbReference type="VEuPathDB" id="FungiDB:FOXG_18479"/>
<evidence type="ECO:0000256" key="3">
    <source>
        <dbReference type="ARBA" id="ARBA00022989"/>
    </source>
</evidence>
<keyword evidence="3" id="KW-1133">Transmembrane helix</keyword>
<dbReference type="Gene3D" id="1.20.1250.20">
    <property type="entry name" value="MFS general substrate transporter like domains"/>
    <property type="match status" value="1"/>
</dbReference>
<proteinExistence type="predicted"/>
<dbReference type="InterPro" id="IPR050360">
    <property type="entry name" value="MFS_Sugar_Transporters"/>
</dbReference>
<evidence type="ECO:0000256" key="1">
    <source>
        <dbReference type="ARBA" id="ARBA00004141"/>
    </source>
</evidence>
<gene>
    <name evidence="5" type="ORF">FOXG_18479</name>
</gene>
<protein>
    <recommendedName>
        <fullName evidence="7">Major facilitator superfamily (MFS) profile domain-containing protein</fullName>
    </recommendedName>
</protein>
<dbReference type="PANTHER" id="PTHR48022">
    <property type="entry name" value="PLASTIDIC GLUCOSE TRANSPORTER 4"/>
    <property type="match status" value="1"/>
</dbReference>
<evidence type="ECO:0000256" key="4">
    <source>
        <dbReference type="ARBA" id="ARBA00023136"/>
    </source>
</evidence>
<organism evidence="5 6">
    <name type="scientific">Fusarium oxysporum f. sp. lycopersici (strain 4287 / CBS 123668 / FGSC 9935 / NRRL 34936)</name>
    <name type="common">Fusarium vascular wilt of tomato</name>
    <dbReference type="NCBI Taxonomy" id="426428"/>
    <lineage>
        <taxon>Eukaryota</taxon>
        <taxon>Fungi</taxon>
        <taxon>Dikarya</taxon>
        <taxon>Ascomycota</taxon>
        <taxon>Pezizomycotina</taxon>
        <taxon>Sordariomycetes</taxon>
        <taxon>Hypocreomycetidae</taxon>
        <taxon>Hypocreales</taxon>
        <taxon>Nectriaceae</taxon>
        <taxon>Fusarium</taxon>
        <taxon>Fusarium oxysporum species complex</taxon>
    </lineage>
</organism>
<evidence type="ECO:0000313" key="5">
    <source>
        <dbReference type="EMBL" id="KNA98911.1"/>
    </source>
</evidence>
<evidence type="ECO:0000313" key="6">
    <source>
        <dbReference type="Proteomes" id="UP000009097"/>
    </source>
</evidence>
<name>A0A0J9WIP9_FUSO4</name>
<evidence type="ECO:0000256" key="2">
    <source>
        <dbReference type="ARBA" id="ARBA00022692"/>
    </source>
</evidence>
<dbReference type="GO" id="GO:0016020">
    <property type="term" value="C:membrane"/>
    <property type="evidence" value="ECO:0007669"/>
    <property type="project" value="UniProtKB-SubCell"/>
</dbReference>
<dbReference type="EMBL" id="DS231698">
    <property type="protein sequence ID" value="KNA98911.1"/>
    <property type="molecule type" value="Genomic_DNA"/>
</dbReference>
<reference evidence="5" key="2">
    <citation type="journal article" date="2010" name="Nature">
        <title>Comparative genomics reveals mobile pathogenicity chromosomes in Fusarium.</title>
        <authorList>
            <person name="Ma L.J."/>
            <person name="van der Does H.C."/>
            <person name="Borkovich K.A."/>
            <person name="Coleman J.J."/>
            <person name="Daboussi M.J."/>
            <person name="Di Pietro A."/>
            <person name="Dufresne M."/>
            <person name="Freitag M."/>
            <person name="Grabherr M."/>
            <person name="Henrissat B."/>
            <person name="Houterman P.M."/>
            <person name="Kang S."/>
            <person name="Shim W.B."/>
            <person name="Woloshuk C."/>
            <person name="Xie X."/>
            <person name="Xu J.R."/>
            <person name="Antoniw J."/>
            <person name="Baker S.E."/>
            <person name="Bluhm B.H."/>
            <person name="Breakspear A."/>
            <person name="Brown D.W."/>
            <person name="Butchko R.A."/>
            <person name="Chapman S."/>
            <person name="Coulson R."/>
            <person name="Coutinho P.M."/>
            <person name="Danchin E.G."/>
            <person name="Diener A."/>
            <person name="Gale L.R."/>
            <person name="Gardiner D.M."/>
            <person name="Goff S."/>
            <person name="Hammond-Kosack K.E."/>
            <person name="Hilburn K."/>
            <person name="Hua-Van A."/>
            <person name="Jonkers W."/>
            <person name="Kazan K."/>
            <person name="Kodira C.D."/>
            <person name="Koehrsen M."/>
            <person name="Kumar L."/>
            <person name="Lee Y.H."/>
            <person name="Li L."/>
            <person name="Manners J.M."/>
            <person name="Miranda-Saavedra D."/>
            <person name="Mukherjee M."/>
            <person name="Park G."/>
            <person name="Park J."/>
            <person name="Park S.Y."/>
            <person name="Proctor R.H."/>
            <person name="Regev A."/>
            <person name="Ruiz-Roldan M.C."/>
            <person name="Sain D."/>
            <person name="Sakthikumar S."/>
            <person name="Sykes S."/>
            <person name="Schwartz D.C."/>
            <person name="Turgeon B.G."/>
            <person name="Wapinski I."/>
            <person name="Yoder O."/>
            <person name="Young S."/>
            <person name="Zeng Q."/>
            <person name="Zhou S."/>
            <person name="Galagan J."/>
            <person name="Cuomo C.A."/>
            <person name="Kistler H.C."/>
            <person name="Rep M."/>
        </authorList>
    </citation>
    <scope>NUCLEOTIDE SEQUENCE [LARGE SCALE GENOMIC DNA]</scope>
    <source>
        <strain evidence="5">4287</strain>
    </source>
</reference>
<dbReference type="RefSeq" id="XP_018236957.1">
    <property type="nucleotide sequence ID" value="XM_018398568.1"/>
</dbReference>
<dbReference type="Proteomes" id="UP000009097">
    <property type="component" value="Unassembled WGS sequence"/>
</dbReference>
<dbReference type="AlphaFoldDB" id="A0A0J9WIP9"/>
<keyword evidence="4" id="KW-0472">Membrane</keyword>
<dbReference type="InterPro" id="IPR036259">
    <property type="entry name" value="MFS_trans_sf"/>
</dbReference>
<reference evidence="5" key="1">
    <citation type="submission" date="2007-04" db="EMBL/GenBank/DDBJ databases">
        <authorList>
            <consortium name="The Broad Institute Genome Sequencing Platform"/>
            <person name="Birren B."/>
            <person name="Lander E."/>
            <person name="Galagan J."/>
            <person name="Nusbaum C."/>
            <person name="Devon K."/>
            <person name="Ma L.-J."/>
            <person name="Jaffe D."/>
            <person name="Butler J."/>
            <person name="Alvarez P."/>
            <person name="Gnerre S."/>
            <person name="Grabherr M."/>
            <person name="Kleber M."/>
            <person name="Mauceli E."/>
            <person name="Brockman W."/>
            <person name="MacCallum I.A."/>
            <person name="Young S."/>
            <person name="LaButti K."/>
            <person name="DeCaprio D."/>
            <person name="Crawford M."/>
            <person name="Koehrsen M."/>
            <person name="Engels R."/>
            <person name="Montgomery P."/>
            <person name="Pearson M."/>
            <person name="Howarth C."/>
            <person name="Larson L."/>
            <person name="White J."/>
            <person name="O'Leary S."/>
            <person name="Kodira C."/>
            <person name="Zeng Q."/>
            <person name="Yandava C."/>
            <person name="Alvarado L."/>
            <person name="Kistler C."/>
            <person name="Shim W.-B."/>
            <person name="Kang S."/>
            <person name="Woloshuk C."/>
        </authorList>
    </citation>
    <scope>NUCLEOTIDE SEQUENCE</scope>
    <source>
        <strain evidence="5">4287</strain>
    </source>
</reference>
<dbReference type="PANTHER" id="PTHR48022:SF63">
    <property type="entry name" value="TRANSPORTER, PUTATIVE-RELATED"/>
    <property type="match status" value="1"/>
</dbReference>
<dbReference type="KEGG" id="fox:FOXG_18479"/>
<keyword evidence="2" id="KW-0812">Transmembrane</keyword>
<dbReference type="Pfam" id="PF00083">
    <property type="entry name" value="Sugar_tr"/>
    <property type="match status" value="1"/>
</dbReference>
<dbReference type="SUPFAM" id="SSF103473">
    <property type="entry name" value="MFS general substrate transporter"/>
    <property type="match status" value="1"/>
</dbReference>
<evidence type="ECO:0008006" key="7">
    <source>
        <dbReference type="Google" id="ProtNLM"/>
    </source>
</evidence>
<dbReference type="GeneID" id="28959185"/>
<comment type="subcellular location">
    <subcellularLocation>
        <location evidence="1">Membrane</location>
        <topology evidence="1">Multi-pass membrane protein</topology>
    </subcellularLocation>
</comment>
<dbReference type="GO" id="GO:0005351">
    <property type="term" value="F:carbohydrate:proton symporter activity"/>
    <property type="evidence" value="ECO:0007669"/>
    <property type="project" value="TreeGrafter"/>
</dbReference>
<accession>A0A0J9WIP9</accession>
<dbReference type="InterPro" id="IPR005828">
    <property type="entry name" value="MFS_sugar_transport-like"/>
</dbReference>
<sequence>MPTPEFVRRLPRYSASSVIGFFATESAWKPDHNAARLAAEGHWSWRLPSLLQSICSVIILIGIFWMPESPRWLLSKDKHDDTLKVLTHYHAEDDPDDEFVQLEFSEIKAARCFSSGRV</sequence>